<gene>
    <name evidence="3" type="ORF">BCR42DRAFT_401031</name>
</gene>
<dbReference type="EMBL" id="MCGE01000001">
    <property type="protein sequence ID" value="ORZ25839.1"/>
    <property type="molecule type" value="Genomic_DNA"/>
</dbReference>
<feature type="compositionally biased region" description="Polar residues" evidence="1">
    <location>
        <begin position="870"/>
        <end position="882"/>
    </location>
</feature>
<feature type="compositionally biased region" description="Low complexity" evidence="1">
    <location>
        <begin position="855"/>
        <end position="869"/>
    </location>
</feature>
<reference evidence="3 4" key="1">
    <citation type="submission" date="2016-07" db="EMBL/GenBank/DDBJ databases">
        <title>Pervasive Adenine N6-methylation of Active Genes in Fungi.</title>
        <authorList>
            <consortium name="DOE Joint Genome Institute"/>
            <person name="Mondo S.J."/>
            <person name="Dannebaum R.O."/>
            <person name="Kuo R.C."/>
            <person name="Labutti K."/>
            <person name="Haridas S."/>
            <person name="Kuo A."/>
            <person name="Salamov A."/>
            <person name="Ahrendt S.R."/>
            <person name="Lipzen A."/>
            <person name="Sullivan W."/>
            <person name="Andreopoulos W.B."/>
            <person name="Clum A."/>
            <person name="Lindquist E."/>
            <person name="Daum C."/>
            <person name="Ramamoorthy G.K."/>
            <person name="Gryganskyi A."/>
            <person name="Culley D."/>
            <person name="Magnuson J.K."/>
            <person name="James T.Y."/>
            <person name="O'Malley M.A."/>
            <person name="Stajich J.E."/>
            <person name="Spatafora J.W."/>
            <person name="Visel A."/>
            <person name="Grigoriev I.V."/>
        </authorList>
    </citation>
    <scope>NUCLEOTIDE SEQUENCE [LARGE SCALE GENOMIC DNA]</scope>
    <source>
        <strain evidence="3 4">NRRL 1336</strain>
    </source>
</reference>
<comment type="caution">
    <text evidence="3">The sequence shown here is derived from an EMBL/GenBank/DDBJ whole genome shotgun (WGS) entry which is preliminary data.</text>
</comment>
<accession>A0A1X2J1X1</accession>
<name>A0A1X2J1X1_9FUNG</name>
<dbReference type="Gene3D" id="3.10.260.10">
    <property type="entry name" value="Transcription regulator HTH, APSES-type DNA-binding domain"/>
    <property type="match status" value="1"/>
</dbReference>
<proteinExistence type="predicted"/>
<sequence length="1061" mass="117476">MLEASNNADDDDIKRQSLSVPIHPDDAKDKVFRAILKALLKMDNKPSSPKELANVIIQSDYATLGGSTPFATVSSRISQHFKRAAQHKPPRTPLLTRHVDSSHSRKINYSLAMETILPSPISSSPNSPAPTPQEIRPQQKSKRKVAQIGNGVPTTRQTKAKRLRSKNYDMTYIYDNKDTTTTKQPKPIVTPAATAQVSSRKSTTPYATNSTVITSSTITAAITKSTKDTADSDDGDSDYYQDMLDDTLDHFEVNPRTINESPPPLSLRRQQPATTSDSAPDYHHIDHANALWTNDIAVGENFGLAHLPDSSTAHHLSFNIAAPETVPISELDDYFGNDKEPLAAGRPNLMLAAEDRDVHLHDESASSLHQPKNARSETEDDTILINSRGNSAQQIQNRQRRNSWPSFSQHPHSSYTPNNDMTIDKHKPNWTPYTNIFNTDSSQSLQSQHNMSDRLAEQGHCDNSQNTTLTSSSNDHMRNDSEQSLLSSTAGSGDDSGDDMFFQYEDDANDYTSTLPANVPAHSLGSAESTAASLSIANLTRLLELIHEKQVDFATLPEIVTTTPHLNYLLPIVGQIKTLAGYIQQTIAGDTDSLACSSQSTVDTQSSQMQQNADINAILTRFPVLKLLLDKSYLNAKQPQPLSETIMVQTTTLTSPTMYITVIDDIAVCVAILCPTVDMPEYRIMRRLDLDYVNGTTLLMAGGIDTERERSVIFSLEKDRLRIRRQNSILNGTWLPLRRAQHLAATCSIEHRLGSFLDDSIECHFPSPLPIDVVKRQPIKKTPAKQHLPYSWKMDDGREISRSILSSKNISLVGGGNDNQCVNAFWSESTPDRPLLGNIPMSTIDAHLEPGLNYSQQQKPSLSSPSSTSEITASHNDNTNDCSPILEGDSTDTDSDTEEIRRQTRLDYDAAINSISDDTSLDDLISRPYPRNESAKRYSDAPIQRKKHHQRSLLKNTNTSKRKAPTRQKKPAIKARMNLKQHTIRKSTSWHEGSSSQQPSMMPRATPHEALSSATSANQTIKYSTSVPLTMAGSTKLSSPDEDKEMNEIDIGGKNLDDDLR</sequence>
<dbReference type="STRING" id="90262.A0A1X2J1X1"/>
<feature type="compositionally biased region" description="Low complexity" evidence="1">
    <location>
        <begin position="463"/>
        <end position="474"/>
    </location>
</feature>
<dbReference type="AlphaFoldDB" id="A0A1X2J1X1"/>
<dbReference type="InterPro" id="IPR036887">
    <property type="entry name" value="HTH_APSES_sf"/>
</dbReference>
<dbReference type="PROSITE" id="PS51299">
    <property type="entry name" value="HTH_APSES"/>
    <property type="match status" value="1"/>
</dbReference>
<evidence type="ECO:0000256" key="1">
    <source>
        <dbReference type="SAM" id="MobiDB-lite"/>
    </source>
</evidence>
<protein>
    <recommendedName>
        <fullName evidence="2">HTH APSES-type domain-containing protein</fullName>
    </recommendedName>
</protein>
<feature type="compositionally biased region" description="Basic residues" evidence="1">
    <location>
        <begin position="960"/>
        <end position="985"/>
    </location>
</feature>
<feature type="region of interest" description="Disordered" evidence="1">
    <location>
        <begin position="254"/>
        <end position="278"/>
    </location>
</feature>
<feature type="compositionally biased region" description="Polar residues" evidence="1">
    <location>
        <begin position="384"/>
        <end position="421"/>
    </location>
</feature>
<keyword evidence="4" id="KW-1185">Reference proteome</keyword>
<feature type="compositionally biased region" description="Basic and acidic residues" evidence="1">
    <location>
        <begin position="451"/>
        <end position="460"/>
    </location>
</feature>
<dbReference type="OrthoDB" id="5597783at2759"/>
<feature type="compositionally biased region" description="Polar residues" evidence="1">
    <location>
        <begin position="986"/>
        <end position="1000"/>
    </location>
</feature>
<feature type="compositionally biased region" description="Polar residues" evidence="1">
    <location>
        <begin position="1012"/>
        <end position="1038"/>
    </location>
</feature>
<dbReference type="GO" id="GO:0003677">
    <property type="term" value="F:DNA binding"/>
    <property type="evidence" value="ECO:0007669"/>
    <property type="project" value="InterPro"/>
</dbReference>
<feature type="region of interest" description="Disordered" evidence="1">
    <location>
        <begin position="920"/>
        <end position="1061"/>
    </location>
</feature>
<feature type="region of interest" description="Disordered" evidence="1">
    <location>
        <begin position="361"/>
        <end position="503"/>
    </location>
</feature>
<feature type="region of interest" description="Disordered" evidence="1">
    <location>
        <begin position="854"/>
        <end position="899"/>
    </location>
</feature>
<feature type="region of interest" description="Disordered" evidence="1">
    <location>
        <begin position="118"/>
        <end position="162"/>
    </location>
</feature>
<organism evidence="3 4">
    <name type="scientific">Absidia repens</name>
    <dbReference type="NCBI Taxonomy" id="90262"/>
    <lineage>
        <taxon>Eukaryota</taxon>
        <taxon>Fungi</taxon>
        <taxon>Fungi incertae sedis</taxon>
        <taxon>Mucoromycota</taxon>
        <taxon>Mucoromycotina</taxon>
        <taxon>Mucoromycetes</taxon>
        <taxon>Mucorales</taxon>
        <taxon>Cunninghamellaceae</taxon>
        <taxon>Absidia</taxon>
    </lineage>
</organism>
<dbReference type="InterPro" id="IPR057511">
    <property type="entry name" value="WH_GDS1"/>
</dbReference>
<evidence type="ECO:0000313" key="4">
    <source>
        <dbReference type="Proteomes" id="UP000193560"/>
    </source>
</evidence>
<feature type="domain" description="HTH APSES-type" evidence="2">
    <location>
        <begin position="661"/>
        <end position="768"/>
    </location>
</feature>
<dbReference type="Proteomes" id="UP000193560">
    <property type="component" value="Unassembled WGS sequence"/>
</dbReference>
<feature type="compositionally biased region" description="Polar residues" evidence="1">
    <location>
        <begin position="268"/>
        <end position="278"/>
    </location>
</feature>
<feature type="compositionally biased region" description="Polar residues" evidence="1">
    <location>
        <begin position="431"/>
        <end position="450"/>
    </location>
</feature>
<dbReference type="SUPFAM" id="SSF54616">
    <property type="entry name" value="DNA-binding domain of Mlu1-box binding protein MBP1"/>
    <property type="match status" value="1"/>
</dbReference>
<evidence type="ECO:0000313" key="3">
    <source>
        <dbReference type="EMBL" id="ORZ25839.1"/>
    </source>
</evidence>
<dbReference type="InterPro" id="IPR003163">
    <property type="entry name" value="Tscrpt_reg_HTH_APSES-type"/>
</dbReference>
<dbReference type="Pfam" id="PF25318">
    <property type="entry name" value="WHD_GDS1"/>
    <property type="match status" value="1"/>
</dbReference>
<evidence type="ECO:0000259" key="2">
    <source>
        <dbReference type="PROSITE" id="PS51299"/>
    </source>
</evidence>